<dbReference type="PANTHER" id="PTHR24305:SF237">
    <property type="entry name" value="CYTOCHROME P450 MONOOXYGENASE ATNE-RELATED"/>
    <property type="match status" value="1"/>
</dbReference>
<feature type="binding site" description="axial binding residue" evidence="8">
    <location>
        <position position="425"/>
    </location>
    <ligand>
        <name>heme</name>
        <dbReference type="ChEBI" id="CHEBI:30413"/>
    </ligand>
    <ligandPart>
        <name>Fe</name>
        <dbReference type="ChEBI" id="CHEBI:18248"/>
    </ligandPart>
</feature>
<dbReference type="Proteomes" id="UP000664521">
    <property type="component" value="Unassembled WGS sequence"/>
</dbReference>
<dbReference type="PANTHER" id="PTHR24305">
    <property type="entry name" value="CYTOCHROME P450"/>
    <property type="match status" value="1"/>
</dbReference>
<dbReference type="OrthoDB" id="1470350at2759"/>
<keyword evidence="5 9" id="KW-0560">Oxidoreductase</keyword>
<keyword evidence="4 8" id="KW-0479">Metal-binding</keyword>
<dbReference type="CDD" id="cd11061">
    <property type="entry name" value="CYP67-like"/>
    <property type="match status" value="1"/>
</dbReference>
<keyword evidence="3 8" id="KW-0349">Heme</keyword>
<reference evidence="10" key="1">
    <citation type="submission" date="2021-03" db="EMBL/GenBank/DDBJ databases">
        <authorList>
            <person name="Tagirdzhanova G."/>
        </authorList>
    </citation>
    <scope>NUCLEOTIDE SEQUENCE</scope>
</reference>
<evidence type="ECO:0000256" key="7">
    <source>
        <dbReference type="ARBA" id="ARBA00023033"/>
    </source>
</evidence>
<comment type="cofactor">
    <cofactor evidence="1 8">
        <name>heme</name>
        <dbReference type="ChEBI" id="CHEBI:30413"/>
    </cofactor>
</comment>
<gene>
    <name evidence="10" type="ORF">HETSPECPRED_001663</name>
</gene>
<accession>A0A8H3EWM6</accession>
<evidence type="ECO:0000256" key="4">
    <source>
        <dbReference type="ARBA" id="ARBA00022723"/>
    </source>
</evidence>
<sequence length="495" mass="56778">MSVLMLKTRIDYHTARGDRHIWIWQCHQIYGPYFRDSPNSVIFNSPSAQQTIYNAKANVKKAKFYSFWPLNTESVNTWAITDKLKHARKRRILNAAFSDKALRSAEPYLIRHADRWCELLLLGTEAGWSEAKNMADWANYLVFDILGDLCYARSFAIKEPGPNELKFIPELICDYMKFQHPLANSPWTPVWLWLKPRGLDKAMEYMRPQSMKTYFKWVESCLAQRLKEEEDLQSGVVDKSNARKDMFHHIFQARDPETGNSGYTKGELFSESDLLIIAGSDTTSTIFAGMFFYMTRFPLVYEKLTAEIRSTFASSEEVHAGQQLTSCRYLRAFIDETMRMSPPVNSELSREVMQGGFTVDGHVFKEGTNIGVSMYSLHHNESVIQDPYVFRPERWILDEKNGVTAESIAAAESAFSPFSCGPRACPGKNLAYLEMTITMAKLLYLADVQAVEGSDLGAGRADMMWGRRNKMQYQTYDYFVAIRDGPKVQLKARPH</sequence>
<evidence type="ECO:0000313" key="11">
    <source>
        <dbReference type="Proteomes" id="UP000664521"/>
    </source>
</evidence>
<dbReference type="GO" id="GO:0016705">
    <property type="term" value="F:oxidoreductase activity, acting on paired donors, with incorporation or reduction of molecular oxygen"/>
    <property type="evidence" value="ECO:0007669"/>
    <property type="project" value="InterPro"/>
</dbReference>
<dbReference type="GO" id="GO:0020037">
    <property type="term" value="F:heme binding"/>
    <property type="evidence" value="ECO:0007669"/>
    <property type="project" value="InterPro"/>
</dbReference>
<evidence type="ECO:0000256" key="9">
    <source>
        <dbReference type="RuleBase" id="RU000461"/>
    </source>
</evidence>
<dbReference type="PRINTS" id="PR00463">
    <property type="entry name" value="EP450I"/>
</dbReference>
<dbReference type="InterPro" id="IPR001128">
    <property type="entry name" value="Cyt_P450"/>
</dbReference>
<dbReference type="Gene3D" id="1.10.630.10">
    <property type="entry name" value="Cytochrome P450"/>
    <property type="match status" value="1"/>
</dbReference>
<protein>
    <submittedName>
        <fullName evidence="10">Uncharacterized protein</fullName>
    </submittedName>
</protein>
<evidence type="ECO:0000256" key="3">
    <source>
        <dbReference type="ARBA" id="ARBA00022617"/>
    </source>
</evidence>
<comment type="similarity">
    <text evidence="2 9">Belongs to the cytochrome P450 family.</text>
</comment>
<evidence type="ECO:0000256" key="1">
    <source>
        <dbReference type="ARBA" id="ARBA00001971"/>
    </source>
</evidence>
<keyword evidence="7 9" id="KW-0503">Monooxygenase</keyword>
<dbReference type="EMBL" id="CAJPDS010000013">
    <property type="protein sequence ID" value="CAF9913797.1"/>
    <property type="molecule type" value="Genomic_DNA"/>
</dbReference>
<dbReference type="InterPro" id="IPR002401">
    <property type="entry name" value="Cyt_P450_E_grp-I"/>
</dbReference>
<dbReference type="InterPro" id="IPR050121">
    <property type="entry name" value="Cytochrome_P450_monoxygenase"/>
</dbReference>
<organism evidence="10 11">
    <name type="scientific">Heterodermia speciosa</name>
    <dbReference type="NCBI Taxonomy" id="116794"/>
    <lineage>
        <taxon>Eukaryota</taxon>
        <taxon>Fungi</taxon>
        <taxon>Dikarya</taxon>
        <taxon>Ascomycota</taxon>
        <taxon>Pezizomycotina</taxon>
        <taxon>Lecanoromycetes</taxon>
        <taxon>OSLEUM clade</taxon>
        <taxon>Lecanoromycetidae</taxon>
        <taxon>Caliciales</taxon>
        <taxon>Physciaceae</taxon>
        <taxon>Heterodermia</taxon>
    </lineage>
</organism>
<dbReference type="InterPro" id="IPR017972">
    <property type="entry name" value="Cyt_P450_CS"/>
</dbReference>
<dbReference type="PRINTS" id="PR00385">
    <property type="entry name" value="P450"/>
</dbReference>
<dbReference type="PROSITE" id="PS00086">
    <property type="entry name" value="CYTOCHROME_P450"/>
    <property type="match status" value="1"/>
</dbReference>
<keyword evidence="11" id="KW-1185">Reference proteome</keyword>
<proteinExistence type="inferred from homology"/>
<evidence type="ECO:0000256" key="6">
    <source>
        <dbReference type="ARBA" id="ARBA00023004"/>
    </source>
</evidence>
<dbReference type="Pfam" id="PF00067">
    <property type="entry name" value="p450"/>
    <property type="match status" value="1"/>
</dbReference>
<dbReference type="GO" id="GO:0005506">
    <property type="term" value="F:iron ion binding"/>
    <property type="evidence" value="ECO:0007669"/>
    <property type="project" value="InterPro"/>
</dbReference>
<keyword evidence="6 8" id="KW-0408">Iron</keyword>
<evidence type="ECO:0000313" key="10">
    <source>
        <dbReference type="EMBL" id="CAF9913797.1"/>
    </source>
</evidence>
<evidence type="ECO:0000256" key="2">
    <source>
        <dbReference type="ARBA" id="ARBA00010617"/>
    </source>
</evidence>
<dbReference type="AlphaFoldDB" id="A0A8H3EWM6"/>
<evidence type="ECO:0000256" key="5">
    <source>
        <dbReference type="ARBA" id="ARBA00023002"/>
    </source>
</evidence>
<evidence type="ECO:0000256" key="8">
    <source>
        <dbReference type="PIRSR" id="PIRSR602401-1"/>
    </source>
</evidence>
<dbReference type="SUPFAM" id="SSF48264">
    <property type="entry name" value="Cytochrome P450"/>
    <property type="match status" value="1"/>
</dbReference>
<name>A0A8H3EWM6_9LECA</name>
<comment type="caution">
    <text evidence="10">The sequence shown here is derived from an EMBL/GenBank/DDBJ whole genome shotgun (WGS) entry which is preliminary data.</text>
</comment>
<dbReference type="GO" id="GO:0004497">
    <property type="term" value="F:monooxygenase activity"/>
    <property type="evidence" value="ECO:0007669"/>
    <property type="project" value="UniProtKB-KW"/>
</dbReference>
<dbReference type="InterPro" id="IPR036396">
    <property type="entry name" value="Cyt_P450_sf"/>
</dbReference>